<dbReference type="AlphaFoldDB" id="A0A3P6QPB7"/>
<dbReference type="GO" id="GO:0005096">
    <property type="term" value="F:GTPase activator activity"/>
    <property type="evidence" value="ECO:0007669"/>
    <property type="project" value="TreeGrafter"/>
</dbReference>
<dbReference type="InterPro" id="IPR051978">
    <property type="entry name" value="Rho-GAP_domain"/>
</dbReference>
<dbReference type="OrthoDB" id="5873004at2759"/>
<protein>
    <recommendedName>
        <fullName evidence="1">Rho-GAP domain-containing protein</fullName>
    </recommendedName>
</protein>
<feature type="domain" description="Rho-GAP" evidence="1">
    <location>
        <begin position="1"/>
        <end position="126"/>
    </location>
</feature>
<keyword evidence="3" id="KW-1185">Reference proteome</keyword>
<dbReference type="PANTHER" id="PTHR46005:SF4">
    <property type="entry name" value="RHO GTPASE-ACTIVATING PROTEIN 190"/>
    <property type="match status" value="1"/>
</dbReference>
<dbReference type="Gene3D" id="1.10.555.10">
    <property type="entry name" value="Rho GTPase activation protein"/>
    <property type="match status" value="1"/>
</dbReference>
<dbReference type="PROSITE" id="PS50238">
    <property type="entry name" value="RHOGAP"/>
    <property type="match status" value="1"/>
</dbReference>
<dbReference type="Pfam" id="PF00620">
    <property type="entry name" value="RhoGAP"/>
    <property type="match status" value="1"/>
</dbReference>
<evidence type="ECO:0000313" key="2">
    <source>
        <dbReference type="EMBL" id="VDK50639.1"/>
    </source>
</evidence>
<dbReference type="SUPFAM" id="SSF48350">
    <property type="entry name" value="GTPase activation domain, GAP"/>
    <property type="match status" value="1"/>
</dbReference>
<dbReference type="GO" id="GO:0050770">
    <property type="term" value="P:regulation of axonogenesis"/>
    <property type="evidence" value="ECO:0007669"/>
    <property type="project" value="TreeGrafter"/>
</dbReference>
<accession>A0A3P6QPB7</accession>
<dbReference type="PANTHER" id="PTHR46005">
    <property type="entry name" value="RHO GTPASE-ACTIVATING PROTEIN 190"/>
    <property type="match status" value="1"/>
</dbReference>
<reference evidence="2 3" key="1">
    <citation type="submission" date="2018-11" db="EMBL/GenBank/DDBJ databases">
        <authorList>
            <consortium name="Pathogen Informatics"/>
        </authorList>
    </citation>
    <scope>NUCLEOTIDE SEQUENCE [LARGE SCALE GENOMIC DNA]</scope>
</reference>
<dbReference type="SMART" id="SM00324">
    <property type="entry name" value="RhoGAP"/>
    <property type="match status" value="1"/>
</dbReference>
<evidence type="ECO:0000259" key="1">
    <source>
        <dbReference type="PROSITE" id="PS50238"/>
    </source>
</evidence>
<name>A0A3P6QPB7_CYLGO</name>
<proteinExistence type="predicted"/>
<organism evidence="2 3">
    <name type="scientific">Cylicostephanus goldi</name>
    <name type="common">Nematode worm</name>
    <dbReference type="NCBI Taxonomy" id="71465"/>
    <lineage>
        <taxon>Eukaryota</taxon>
        <taxon>Metazoa</taxon>
        <taxon>Ecdysozoa</taxon>
        <taxon>Nematoda</taxon>
        <taxon>Chromadorea</taxon>
        <taxon>Rhabditida</taxon>
        <taxon>Rhabditina</taxon>
        <taxon>Rhabditomorpha</taxon>
        <taxon>Strongyloidea</taxon>
        <taxon>Strongylidae</taxon>
        <taxon>Cylicostephanus</taxon>
    </lineage>
</organism>
<dbReference type="EMBL" id="UYRV01003737">
    <property type="protein sequence ID" value="VDK50639.1"/>
    <property type="molecule type" value="Genomic_DNA"/>
</dbReference>
<gene>
    <name evidence="2" type="ORF">CGOC_LOCUS1833</name>
</gene>
<dbReference type="Proteomes" id="UP000271889">
    <property type="component" value="Unassembled WGS sequence"/>
</dbReference>
<dbReference type="InterPro" id="IPR008936">
    <property type="entry name" value="Rho_GTPase_activation_prot"/>
</dbReference>
<dbReference type="GO" id="GO:0008361">
    <property type="term" value="P:regulation of cell size"/>
    <property type="evidence" value="ECO:0007669"/>
    <property type="project" value="TreeGrafter"/>
</dbReference>
<dbReference type="GO" id="GO:0007266">
    <property type="term" value="P:Rho protein signal transduction"/>
    <property type="evidence" value="ECO:0007669"/>
    <property type="project" value="TreeGrafter"/>
</dbReference>
<dbReference type="GO" id="GO:0005829">
    <property type="term" value="C:cytosol"/>
    <property type="evidence" value="ECO:0007669"/>
    <property type="project" value="TreeGrafter"/>
</dbReference>
<dbReference type="InterPro" id="IPR000198">
    <property type="entry name" value="RhoGAP_dom"/>
</dbReference>
<sequence>MPVHVVATAVKTFFGCLAEPLIPLDLHEDILVTVDGADQNLDVIERLRSVMGRMTPVNREVLLFFTSHLQKVASSPSTAMDYHNLSKVLFPTLFRPQFNDFIEMSTGTAKFQRAAEVILQNAHDIFQANQADANRV</sequence>
<evidence type="ECO:0000313" key="3">
    <source>
        <dbReference type="Proteomes" id="UP000271889"/>
    </source>
</evidence>